<keyword evidence="4 7" id="KW-1133">Transmembrane helix</keyword>
<dbReference type="InterPro" id="IPR019108">
    <property type="entry name" value="Caa3_assmbl_CtaG-rel"/>
</dbReference>
<dbReference type="EMBL" id="JNAD02000010">
    <property type="protein sequence ID" value="RKM93689.1"/>
    <property type="molecule type" value="Genomic_DNA"/>
</dbReference>
<feature type="transmembrane region" description="Helical" evidence="7">
    <location>
        <begin position="190"/>
        <end position="212"/>
    </location>
</feature>
<keyword evidence="5 7" id="KW-0472">Membrane</keyword>
<protein>
    <submittedName>
        <fullName evidence="8">Cytochrome c oxidase assembly protein</fullName>
    </submittedName>
</protein>
<keyword evidence="3 7" id="KW-0812">Transmembrane</keyword>
<evidence type="ECO:0000256" key="2">
    <source>
        <dbReference type="ARBA" id="ARBA00022475"/>
    </source>
</evidence>
<comment type="subcellular location">
    <subcellularLocation>
        <location evidence="1">Cell membrane</location>
        <topology evidence="1">Multi-pass membrane protein</topology>
    </subcellularLocation>
</comment>
<keyword evidence="9" id="KW-1185">Reference proteome</keyword>
<evidence type="ECO:0000256" key="4">
    <source>
        <dbReference type="ARBA" id="ARBA00022989"/>
    </source>
</evidence>
<dbReference type="OrthoDB" id="5024156at2"/>
<gene>
    <name evidence="8" type="ORF">SFRA_021225</name>
</gene>
<sequence length="292" mass="30015">MTGRYTALAAGGPGLSPGQLLTALAAWAAVAGYLTAAARLRRRGDRWPWRRDLSFASGGLALAAAPAVPLPGGPFTAHMAQHVLAGMAAPLLLVLARPVTLALRALPPGSTRRGLLAAVRSRPAAWLVFPPLAALLDVGGLWVLYRTGLFAASHHEPLLHSLVHLHVVAAGLLFSFAVCAPEPLRHRWGLAWRGTTLLLTGAAHAVLAKSLYAFPPPGTGFGTADLRTGSQLMYYGGDLVELALAAALAVQWYAATGRARSRAGRSTGAAGAAGPVGAPRRPSPAESGGASP</sequence>
<dbReference type="GO" id="GO:0005886">
    <property type="term" value="C:plasma membrane"/>
    <property type="evidence" value="ECO:0007669"/>
    <property type="project" value="UniProtKB-SubCell"/>
</dbReference>
<dbReference type="RefSeq" id="WP_043462552.1">
    <property type="nucleotide sequence ID" value="NZ_CP134822.1"/>
</dbReference>
<dbReference type="Pfam" id="PF09678">
    <property type="entry name" value="Caa3_CtaG"/>
    <property type="match status" value="1"/>
</dbReference>
<accession>A0A420UZX3</accession>
<proteinExistence type="predicted"/>
<feature type="region of interest" description="Disordered" evidence="6">
    <location>
        <begin position="263"/>
        <end position="292"/>
    </location>
</feature>
<feature type="transmembrane region" description="Helical" evidence="7">
    <location>
        <begin position="52"/>
        <end position="70"/>
    </location>
</feature>
<evidence type="ECO:0000256" key="1">
    <source>
        <dbReference type="ARBA" id="ARBA00004651"/>
    </source>
</evidence>
<organism evidence="8 9">
    <name type="scientific">Streptomyces xinghaiensis</name>
    <dbReference type="NCBI Taxonomy" id="1038928"/>
    <lineage>
        <taxon>Bacteria</taxon>
        <taxon>Bacillati</taxon>
        <taxon>Actinomycetota</taxon>
        <taxon>Actinomycetes</taxon>
        <taxon>Kitasatosporales</taxon>
        <taxon>Streptomycetaceae</taxon>
        <taxon>Streptomyces</taxon>
    </lineage>
</organism>
<feature type="transmembrane region" description="Helical" evidence="7">
    <location>
        <begin position="82"/>
        <end position="103"/>
    </location>
</feature>
<evidence type="ECO:0000313" key="9">
    <source>
        <dbReference type="Proteomes" id="UP000028058"/>
    </source>
</evidence>
<feature type="transmembrane region" description="Helical" evidence="7">
    <location>
        <begin position="124"/>
        <end position="145"/>
    </location>
</feature>
<keyword evidence="2" id="KW-1003">Cell membrane</keyword>
<evidence type="ECO:0000256" key="7">
    <source>
        <dbReference type="SAM" id="Phobius"/>
    </source>
</evidence>
<feature type="compositionally biased region" description="Low complexity" evidence="6">
    <location>
        <begin position="263"/>
        <end position="280"/>
    </location>
</feature>
<dbReference type="Proteomes" id="UP000028058">
    <property type="component" value="Unassembled WGS sequence"/>
</dbReference>
<evidence type="ECO:0000313" key="8">
    <source>
        <dbReference type="EMBL" id="RKM93689.1"/>
    </source>
</evidence>
<dbReference type="AlphaFoldDB" id="A0A420UZX3"/>
<evidence type="ECO:0000256" key="5">
    <source>
        <dbReference type="ARBA" id="ARBA00023136"/>
    </source>
</evidence>
<comment type="caution">
    <text evidence="8">The sequence shown here is derived from an EMBL/GenBank/DDBJ whole genome shotgun (WGS) entry which is preliminary data.</text>
</comment>
<feature type="transmembrane region" description="Helical" evidence="7">
    <location>
        <begin position="20"/>
        <end position="40"/>
    </location>
</feature>
<name>A0A420UZX3_9ACTN</name>
<evidence type="ECO:0000256" key="3">
    <source>
        <dbReference type="ARBA" id="ARBA00022692"/>
    </source>
</evidence>
<evidence type="ECO:0000256" key="6">
    <source>
        <dbReference type="SAM" id="MobiDB-lite"/>
    </source>
</evidence>
<reference evidence="8 9" key="1">
    <citation type="journal article" date="2014" name="Genome Announc.">
        <title>Draft Genome Sequence of Streptomyces fradiae ATCC 19609, a Strain Highly Sensitive to Antibiotics.</title>
        <authorList>
            <person name="Bekker O.B."/>
            <person name="Klimina K.M."/>
            <person name="Vatlin A.A."/>
            <person name="Zakharevich N.V."/>
            <person name="Kasianov A.S."/>
            <person name="Danilenko V.N."/>
        </authorList>
    </citation>
    <scope>NUCLEOTIDE SEQUENCE [LARGE SCALE GENOMIC DNA]</scope>
    <source>
        <strain evidence="8 9">ATCC 19609</strain>
    </source>
</reference>
<feature type="transmembrane region" description="Helical" evidence="7">
    <location>
        <begin position="157"/>
        <end position="178"/>
    </location>
</feature>
<feature type="transmembrane region" description="Helical" evidence="7">
    <location>
        <begin position="232"/>
        <end position="255"/>
    </location>
</feature>